<dbReference type="PRINTS" id="PR00237">
    <property type="entry name" value="GPCRRHODOPSN"/>
</dbReference>
<comment type="caution">
    <text evidence="11">The sequence shown here is derived from an EMBL/GenBank/DDBJ whole genome shotgun (WGS) entry which is preliminary data.</text>
</comment>
<dbReference type="InterPro" id="IPR008362">
    <property type="entry name" value="MCHR2"/>
</dbReference>
<evidence type="ECO:0000256" key="8">
    <source>
        <dbReference type="ARBA" id="ARBA00023224"/>
    </source>
</evidence>
<dbReference type="PROSITE" id="PS50262">
    <property type="entry name" value="G_PROTEIN_RECEP_F1_2"/>
    <property type="match status" value="1"/>
</dbReference>
<dbReference type="GO" id="GO:0005886">
    <property type="term" value="C:plasma membrane"/>
    <property type="evidence" value="ECO:0007669"/>
    <property type="project" value="UniProtKB-SubCell"/>
</dbReference>
<keyword evidence="12" id="KW-1185">Reference proteome</keyword>
<proteinExistence type="predicted"/>
<dbReference type="PRINTS" id="PR01784">
    <property type="entry name" value="MCH2RECEPTOR"/>
</dbReference>
<comment type="subcellular location">
    <subcellularLocation>
        <location evidence="1">Cell membrane</location>
        <topology evidence="1">Multi-pass membrane protein</topology>
    </subcellularLocation>
</comment>
<dbReference type="AlphaFoldDB" id="A0A5N3VUJ0"/>
<keyword evidence="3 9" id="KW-0812">Transmembrane</keyword>
<evidence type="ECO:0000256" key="7">
    <source>
        <dbReference type="ARBA" id="ARBA00023170"/>
    </source>
</evidence>
<feature type="transmembrane region" description="Helical" evidence="9">
    <location>
        <begin position="24"/>
        <end position="45"/>
    </location>
</feature>
<dbReference type="Pfam" id="PF00001">
    <property type="entry name" value="7tm_1"/>
    <property type="match status" value="2"/>
</dbReference>
<accession>A0A5N3VUJ0</accession>
<feature type="transmembrane region" description="Helical" evidence="9">
    <location>
        <begin position="57"/>
        <end position="81"/>
    </location>
</feature>
<feature type="transmembrane region" description="Helical" evidence="9">
    <location>
        <begin position="154"/>
        <end position="187"/>
    </location>
</feature>
<organism evidence="11 12">
    <name type="scientific">Muntiacus muntjak</name>
    <name type="common">Barking deer</name>
    <name type="synonym">Indian muntjac</name>
    <dbReference type="NCBI Taxonomy" id="9888"/>
    <lineage>
        <taxon>Eukaryota</taxon>
        <taxon>Metazoa</taxon>
        <taxon>Chordata</taxon>
        <taxon>Craniata</taxon>
        <taxon>Vertebrata</taxon>
        <taxon>Euteleostomi</taxon>
        <taxon>Mammalia</taxon>
        <taxon>Eutheria</taxon>
        <taxon>Laurasiatheria</taxon>
        <taxon>Artiodactyla</taxon>
        <taxon>Ruminantia</taxon>
        <taxon>Pecora</taxon>
        <taxon>Cervidae</taxon>
        <taxon>Muntiacinae</taxon>
        <taxon>Muntiacus</taxon>
    </lineage>
</organism>
<dbReference type="SUPFAM" id="SSF81321">
    <property type="entry name" value="Family A G protein-coupled receptor-like"/>
    <property type="match status" value="1"/>
</dbReference>
<dbReference type="PANTHER" id="PTHR24229">
    <property type="entry name" value="NEUROPEPTIDES RECEPTOR"/>
    <property type="match status" value="1"/>
</dbReference>
<feature type="domain" description="G-protein coupled receptors family 1 profile" evidence="10">
    <location>
        <begin position="143"/>
        <end position="265"/>
    </location>
</feature>
<feature type="transmembrane region" description="Helical" evidence="9">
    <location>
        <begin position="208"/>
        <end position="227"/>
    </location>
</feature>
<evidence type="ECO:0000313" key="11">
    <source>
        <dbReference type="EMBL" id="KAB0352055.1"/>
    </source>
</evidence>
<keyword evidence="8" id="KW-0807">Transducer</keyword>
<evidence type="ECO:0000256" key="9">
    <source>
        <dbReference type="SAM" id="Phobius"/>
    </source>
</evidence>
<gene>
    <name evidence="11" type="ORF">FD754_016912</name>
</gene>
<keyword evidence="7" id="KW-0675">Receptor</keyword>
<sequence length="314" mass="35876">MNLLHSSCCNTSAELLKKSWNGEFAYQTLSMVDTLILPSMVGILCSTGSRKKMIPDIFICSLAVADLVHITGMPSLIYQWARGGQWVFGGPLCRIITPLQPVCPYLALVQPFRLTSWITRNKTICINLGLWAVIKFKDGAESCAFDLTSPDDVLWYTLYLMITSFFSSLPLILMHYILILCYTWDMYQQNKDARCYNPSDPRQRVMKLTRMVLALEAIFILSAAPYHMMQLVNLLVKQPSVAFYLRYHLSICPSYASSGINSFLYILLSGNFQKHLSQVQRRVTVKETNNTENILKQSFEESTWIIKVQTVPFF</sequence>
<dbReference type="InterPro" id="IPR017452">
    <property type="entry name" value="GPCR_Rhodpsn_7TM"/>
</dbReference>
<evidence type="ECO:0000256" key="3">
    <source>
        <dbReference type="ARBA" id="ARBA00022692"/>
    </source>
</evidence>
<dbReference type="GO" id="GO:0004930">
    <property type="term" value="F:G protein-coupled receptor activity"/>
    <property type="evidence" value="ECO:0007669"/>
    <property type="project" value="UniProtKB-KW"/>
</dbReference>
<dbReference type="Proteomes" id="UP000326458">
    <property type="component" value="Unassembled WGS sequence"/>
</dbReference>
<reference evidence="11 12" key="1">
    <citation type="submission" date="2019-06" db="EMBL/GenBank/DDBJ databases">
        <title>Discovery of a novel chromosome fission-fusion reversal in muntjac.</title>
        <authorList>
            <person name="Mudd A.B."/>
            <person name="Bredeson J.V."/>
            <person name="Baum R."/>
            <person name="Hockemeyer D."/>
            <person name="Rokhsar D.S."/>
        </authorList>
    </citation>
    <scope>NUCLEOTIDE SEQUENCE [LARGE SCALE GENOMIC DNA]</scope>
    <source>
        <strain evidence="11">UTSW_UCB_Mm</strain>
        <tissue evidence="11">Fibroblast cell line</tissue>
    </source>
</reference>
<dbReference type="PANTHER" id="PTHR24229:SF88">
    <property type="entry name" value="MELANIN-CONCENTRATING HORMONE RECEPTOR 2-RELATED"/>
    <property type="match status" value="1"/>
</dbReference>
<dbReference type="Gene3D" id="1.20.1070.10">
    <property type="entry name" value="Rhodopsin 7-helix transmembrane proteins"/>
    <property type="match status" value="1"/>
</dbReference>
<dbReference type="InterPro" id="IPR000276">
    <property type="entry name" value="GPCR_Rhodpsn"/>
</dbReference>
<evidence type="ECO:0000256" key="4">
    <source>
        <dbReference type="ARBA" id="ARBA00022989"/>
    </source>
</evidence>
<evidence type="ECO:0000256" key="1">
    <source>
        <dbReference type="ARBA" id="ARBA00004651"/>
    </source>
</evidence>
<keyword evidence="6 9" id="KW-0472">Membrane</keyword>
<evidence type="ECO:0000256" key="5">
    <source>
        <dbReference type="ARBA" id="ARBA00023040"/>
    </source>
</evidence>
<feature type="transmembrane region" description="Helical" evidence="9">
    <location>
        <begin position="247"/>
        <end position="268"/>
    </location>
</feature>
<keyword evidence="2" id="KW-1003">Cell membrane</keyword>
<dbReference type="GO" id="GO:0042923">
    <property type="term" value="F:neuropeptide binding"/>
    <property type="evidence" value="ECO:0007669"/>
    <property type="project" value="TreeGrafter"/>
</dbReference>
<evidence type="ECO:0000256" key="2">
    <source>
        <dbReference type="ARBA" id="ARBA00022475"/>
    </source>
</evidence>
<name>A0A5N3VUJ0_MUNMU</name>
<keyword evidence="5" id="KW-0297">G-protein coupled receptor</keyword>
<evidence type="ECO:0000259" key="10">
    <source>
        <dbReference type="PROSITE" id="PS50262"/>
    </source>
</evidence>
<evidence type="ECO:0000313" key="12">
    <source>
        <dbReference type="Proteomes" id="UP000326458"/>
    </source>
</evidence>
<protein>
    <recommendedName>
        <fullName evidence="10">G-protein coupled receptors family 1 profile domain-containing protein</fullName>
    </recommendedName>
</protein>
<dbReference type="GO" id="GO:0007218">
    <property type="term" value="P:neuropeptide signaling pathway"/>
    <property type="evidence" value="ECO:0007669"/>
    <property type="project" value="TreeGrafter"/>
</dbReference>
<evidence type="ECO:0000256" key="6">
    <source>
        <dbReference type="ARBA" id="ARBA00023136"/>
    </source>
</evidence>
<dbReference type="GO" id="GO:0043005">
    <property type="term" value="C:neuron projection"/>
    <property type="evidence" value="ECO:0007669"/>
    <property type="project" value="TreeGrafter"/>
</dbReference>
<keyword evidence="4 9" id="KW-1133">Transmembrane helix</keyword>
<dbReference type="EMBL" id="VCEA01000002">
    <property type="protein sequence ID" value="KAB0352055.1"/>
    <property type="molecule type" value="Genomic_DNA"/>
</dbReference>